<dbReference type="Proteomes" id="UP001237156">
    <property type="component" value="Unassembled WGS sequence"/>
</dbReference>
<reference evidence="1 2" key="1">
    <citation type="submission" date="2023-04" db="EMBL/GenBank/DDBJ databases">
        <title>Ottowia paracancer sp. nov., isolated from human stomach.</title>
        <authorList>
            <person name="Song Y."/>
        </authorList>
    </citation>
    <scope>NUCLEOTIDE SEQUENCE [LARGE SCALE GENOMIC DNA]</scope>
    <source>
        <strain evidence="1 2">10c7w1</strain>
    </source>
</reference>
<sequence length="218" mass="23283">MSVHQPADEFPAFFDQAPVLRVHDALAQFLGAAAGGVITYRYVDAVRLAGHSCPTVAGAYLMVVKGLGHLYADGQLPERGGIEVMMAEGREDGATGVVAAVATLLTGAAPETGFAGIGPAHRFGRRNLLRFDVPMRGVLALRRRDSGQAVQVALDASIAPFGDEMRALMPRAVAGAAHEQELARFAQLWQARVKTMLVDEVNHPQLVQVMPFDESLQA</sequence>
<gene>
    <name evidence="1" type="ORF">QB898_01230</name>
</gene>
<evidence type="ECO:0000313" key="1">
    <source>
        <dbReference type="EMBL" id="MDG9698354.1"/>
    </source>
</evidence>
<keyword evidence="2" id="KW-1185">Reference proteome</keyword>
<protein>
    <recommendedName>
        <fullName evidence="3">Formylmethanofuran dehydrogenase subunit E domain-containing protein</fullName>
    </recommendedName>
</protein>
<dbReference type="EMBL" id="JARVII010000001">
    <property type="protein sequence ID" value="MDG9698354.1"/>
    <property type="molecule type" value="Genomic_DNA"/>
</dbReference>
<dbReference type="RefSeq" id="WP_279523476.1">
    <property type="nucleotide sequence ID" value="NZ_JARVII010000001.1"/>
</dbReference>
<comment type="caution">
    <text evidence="1">The sequence shown here is derived from an EMBL/GenBank/DDBJ whole genome shotgun (WGS) entry which is preliminary data.</text>
</comment>
<organism evidence="1 2">
    <name type="scientific">Ottowia cancrivicina</name>
    <dbReference type="NCBI Taxonomy" id="3040346"/>
    <lineage>
        <taxon>Bacteria</taxon>
        <taxon>Pseudomonadati</taxon>
        <taxon>Pseudomonadota</taxon>
        <taxon>Betaproteobacteria</taxon>
        <taxon>Burkholderiales</taxon>
        <taxon>Comamonadaceae</taxon>
        <taxon>Ottowia</taxon>
    </lineage>
</organism>
<name>A0AAW6RDY9_9BURK</name>
<dbReference type="Gene3D" id="3.30.1330.130">
    <property type="match status" value="1"/>
</dbReference>
<evidence type="ECO:0000313" key="2">
    <source>
        <dbReference type="Proteomes" id="UP001237156"/>
    </source>
</evidence>
<evidence type="ECO:0008006" key="3">
    <source>
        <dbReference type="Google" id="ProtNLM"/>
    </source>
</evidence>
<accession>A0AAW6RDY9</accession>
<proteinExistence type="predicted"/>
<dbReference type="AlphaFoldDB" id="A0AAW6RDY9"/>